<accession>A0A1Y1JS62</accession>
<evidence type="ECO:0000313" key="2">
    <source>
        <dbReference type="EMBL" id="GAW84288.1"/>
    </source>
</evidence>
<name>A0A1Y1JS62_PLAGO</name>
<dbReference type="GeneID" id="39745096"/>
<dbReference type="EMBL" id="BDQF01000214">
    <property type="protein sequence ID" value="GAW84288.1"/>
    <property type="molecule type" value="Genomic_DNA"/>
</dbReference>
<keyword evidence="1" id="KW-0812">Transmembrane</keyword>
<gene>
    <name evidence="2" type="ORF">PGO_002135</name>
</gene>
<protein>
    <submittedName>
        <fullName evidence="2">Variable surface protein</fullName>
    </submittedName>
</protein>
<sequence>MGKIQVAKAKLSFKDIFPTCQDLYNNIFFSGLNYNDLYPKIQKACNDFSGKFSYKITPSLSFYSTCYKLGFYLYYIKNKSEDDRKPYCNFFIYELKREVKNKKPKFEKFDKVHEELINAYKGVGLMGLDVCKEYILLMEDHIYEMFRMFDELYKYFKNLKRNKNDTQRHVRSCVNKYEDIIKKDKKQFNNTIDEELDKFKRDFHEYLQGKITYKCENELLNCTLMIPPKKITKAEALSGDTASPVTWTSTGVLFFAVLLIIFIHTAYGLCLRRRRKKLKNMCNRKNKKHYELMNLFEEEQKNIIQNKYNILYNSVD</sequence>
<reference evidence="3" key="1">
    <citation type="submission" date="2017-04" db="EMBL/GenBank/DDBJ databases">
        <title>Plasmodium gonderi genome.</title>
        <authorList>
            <person name="Arisue N."/>
            <person name="Honma H."/>
            <person name="Kawai S."/>
            <person name="Tougan T."/>
            <person name="Tanabe K."/>
            <person name="Horii T."/>
        </authorList>
    </citation>
    <scope>NUCLEOTIDE SEQUENCE [LARGE SCALE GENOMIC DNA]</scope>
    <source>
        <strain evidence="3">ATCC 30045</strain>
    </source>
</reference>
<keyword evidence="1" id="KW-0472">Membrane</keyword>
<keyword evidence="3" id="KW-1185">Reference proteome</keyword>
<dbReference type="AlphaFoldDB" id="A0A1Y1JS62"/>
<keyword evidence="1" id="KW-1133">Transmembrane helix</keyword>
<proteinExistence type="predicted"/>
<dbReference type="Proteomes" id="UP000195521">
    <property type="component" value="Unassembled WGS sequence"/>
</dbReference>
<evidence type="ECO:0000256" key="1">
    <source>
        <dbReference type="SAM" id="Phobius"/>
    </source>
</evidence>
<evidence type="ECO:0000313" key="3">
    <source>
        <dbReference type="Proteomes" id="UP000195521"/>
    </source>
</evidence>
<dbReference type="RefSeq" id="XP_028546877.1">
    <property type="nucleotide sequence ID" value="XM_028691076.1"/>
</dbReference>
<dbReference type="OrthoDB" id="381216at2759"/>
<feature type="transmembrane region" description="Helical" evidence="1">
    <location>
        <begin position="252"/>
        <end position="271"/>
    </location>
</feature>
<organism evidence="2 3">
    <name type="scientific">Plasmodium gonderi</name>
    <dbReference type="NCBI Taxonomy" id="77519"/>
    <lineage>
        <taxon>Eukaryota</taxon>
        <taxon>Sar</taxon>
        <taxon>Alveolata</taxon>
        <taxon>Apicomplexa</taxon>
        <taxon>Aconoidasida</taxon>
        <taxon>Haemosporida</taxon>
        <taxon>Plasmodiidae</taxon>
        <taxon>Plasmodium</taxon>
        <taxon>Plasmodium (Plasmodium)</taxon>
    </lineage>
</organism>
<comment type="caution">
    <text evidence="2">The sequence shown here is derived from an EMBL/GenBank/DDBJ whole genome shotgun (WGS) entry which is preliminary data.</text>
</comment>